<keyword evidence="1" id="KW-0812">Transmembrane</keyword>
<organism evidence="2 3">
    <name type="scientific">Mycetomoellerius zeteki</name>
    <dbReference type="NCBI Taxonomy" id="64791"/>
    <lineage>
        <taxon>Eukaryota</taxon>
        <taxon>Metazoa</taxon>
        <taxon>Ecdysozoa</taxon>
        <taxon>Arthropoda</taxon>
        <taxon>Hexapoda</taxon>
        <taxon>Insecta</taxon>
        <taxon>Pterygota</taxon>
        <taxon>Neoptera</taxon>
        <taxon>Endopterygota</taxon>
        <taxon>Hymenoptera</taxon>
        <taxon>Apocrita</taxon>
        <taxon>Aculeata</taxon>
        <taxon>Formicoidea</taxon>
        <taxon>Formicidae</taxon>
        <taxon>Myrmicinae</taxon>
        <taxon>Mycetomoellerius</taxon>
    </lineage>
</organism>
<proteinExistence type="predicted"/>
<dbReference type="Proteomes" id="UP000075809">
    <property type="component" value="Unassembled WGS sequence"/>
</dbReference>
<feature type="transmembrane region" description="Helical" evidence="1">
    <location>
        <begin position="61"/>
        <end position="80"/>
    </location>
</feature>
<keyword evidence="1" id="KW-0472">Membrane</keyword>
<evidence type="ECO:0000313" key="2">
    <source>
        <dbReference type="EMBL" id="KYQ54790.1"/>
    </source>
</evidence>
<protein>
    <submittedName>
        <fullName evidence="2">Uncharacterized protein</fullName>
    </submittedName>
</protein>
<sequence length="119" mass="14293">MIFLKELKRCLYELSIIDDSLDALGASKKYQRLRNWIIRIIIGWYYFFIQFNNIISFSQCIFRFILLICTVCVIRLSRICQYLKCSNLGKYHQVIYIRIHLLRNLLFIDSIASKCLRSL</sequence>
<dbReference type="AlphaFoldDB" id="A0A151X3G1"/>
<evidence type="ECO:0000256" key="1">
    <source>
        <dbReference type="SAM" id="Phobius"/>
    </source>
</evidence>
<reference evidence="2 3" key="1">
    <citation type="submission" date="2015-09" db="EMBL/GenBank/DDBJ databases">
        <title>Trachymyrmex zeteki WGS genome.</title>
        <authorList>
            <person name="Nygaard S."/>
            <person name="Hu H."/>
            <person name="Boomsma J."/>
            <person name="Zhang G."/>
        </authorList>
    </citation>
    <scope>NUCLEOTIDE SEQUENCE [LARGE SCALE GENOMIC DNA]</scope>
    <source>
        <strain evidence="2">Tzet28-1</strain>
        <tissue evidence="2">Whole body</tissue>
    </source>
</reference>
<name>A0A151X3G1_9HYME</name>
<accession>A0A151X3G1</accession>
<keyword evidence="1" id="KW-1133">Transmembrane helix</keyword>
<dbReference type="EMBL" id="KQ982566">
    <property type="protein sequence ID" value="KYQ54790.1"/>
    <property type="molecule type" value="Genomic_DNA"/>
</dbReference>
<feature type="transmembrane region" description="Helical" evidence="1">
    <location>
        <begin position="36"/>
        <end position="55"/>
    </location>
</feature>
<gene>
    <name evidence="2" type="ORF">ALC60_06392</name>
</gene>
<evidence type="ECO:0000313" key="3">
    <source>
        <dbReference type="Proteomes" id="UP000075809"/>
    </source>
</evidence>
<keyword evidence="3" id="KW-1185">Reference proteome</keyword>